<dbReference type="GO" id="GO:0005506">
    <property type="term" value="F:iron ion binding"/>
    <property type="evidence" value="ECO:0007669"/>
    <property type="project" value="InterPro"/>
</dbReference>
<dbReference type="PRINTS" id="PR00359">
    <property type="entry name" value="BP450"/>
</dbReference>
<keyword evidence="2" id="KW-0503">Monooxygenase</keyword>
<accession>A0A2U2CBG8</accession>
<dbReference type="AlphaFoldDB" id="A0A2U2CBG8"/>
<sequence>MVETVRELPVIDDVALGAMFDDPYPTYARLRREAPVAWLKPANIALITTFDDIIAIEKDDTTFPANDPRSLMFRSMGHTLMRRDGEDHMTERRALVKTFSPPMIKSHWAPKFEDFVEEQIAHLRTKGGGDLFAEYCAPIASRALAEVIGIPEVSWQDMLWWSQALIDATGNYADLPEPWARCAQANEGIDAAIDHHAEYWRRAPNPSALSAMLQAGFPMEKIRANIKVAIGGGMNEPRDAIATMIVALLENPDQCAAWRADPGLRRKAFEEAVRWVAPIGLYPRKVARDTVLSDTLLPAGTAIGLVAGSACRDERKFGPDAGRYDLHRPQAPHLAFGSGPHFCLGAWMARMLVGDMAVPALFENLPDLRLDPDHPPRWGGWVFRGPLSVPALWGI</sequence>
<dbReference type="GeneID" id="94365272"/>
<keyword evidence="2" id="KW-0560">Oxidoreductase</keyword>
<dbReference type="InterPro" id="IPR002397">
    <property type="entry name" value="Cyt_P450_B"/>
</dbReference>
<dbReference type="OrthoDB" id="9801155at2"/>
<evidence type="ECO:0000256" key="2">
    <source>
        <dbReference type="RuleBase" id="RU000461"/>
    </source>
</evidence>
<reference evidence="3 4" key="1">
    <citation type="submission" date="2018-05" db="EMBL/GenBank/DDBJ databases">
        <title>Pararhodobacter marina sp. nov., isolated from deep-sea water of the Indian Ocean.</title>
        <authorList>
            <person name="Lai Q.Sr."/>
            <person name="Liu X."/>
            <person name="Shao Z."/>
        </authorList>
    </citation>
    <scope>NUCLEOTIDE SEQUENCE [LARGE SCALE GENOMIC DNA]</scope>
    <source>
        <strain evidence="3 4">CIC4N-9</strain>
    </source>
</reference>
<dbReference type="Gene3D" id="1.10.630.10">
    <property type="entry name" value="Cytochrome P450"/>
    <property type="match status" value="1"/>
</dbReference>
<keyword evidence="2" id="KW-0408">Iron</keyword>
<dbReference type="InterPro" id="IPR017972">
    <property type="entry name" value="Cyt_P450_CS"/>
</dbReference>
<keyword evidence="2" id="KW-0479">Metal-binding</keyword>
<dbReference type="GO" id="GO:0020037">
    <property type="term" value="F:heme binding"/>
    <property type="evidence" value="ECO:0007669"/>
    <property type="project" value="InterPro"/>
</dbReference>
<keyword evidence="2" id="KW-0349">Heme</keyword>
<dbReference type="Proteomes" id="UP000244940">
    <property type="component" value="Unassembled WGS sequence"/>
</dbReference>
<dbReference type="GO" id="GO:0016705">
    <property type="term" value="F:oxidoreductase activity, acting on paired donors, with incorporation or reduction of molecular oxygen"/>
    <property type="evidence" value="ECO:0007669"/>
    <property type="project" value="InterPro"/>
</dbReference>
<evidence type="ECO:0000313" key="3">
    <source>
        <dbReference type="EMBL" id="PWE29181.1"/>
    </source>
</evidence>
<dbReference type="GO" id="GO:0004497">
    <property type="term" value="F:monooxygenase activity"/>
    <property type="evidence" value="ECO:0007669"/>
    <property type="project" value="UniProtKB-KW"/>
</dbReference>
<comment type="similarity">
    <text evidence="1 2">Belongs to the cytochrome P450 family.</text>
</comment>
<dbReference type="Pfam" id="PF00067">
    <property type="entry name" value="p450"/>
    <property type="match status" value="1"/>
</dbReference>
<comment type="caution">
    <text evidence="3">The sequence shown here is derived from an EMBL/GenBank/DDBJ whole genome shotgun (WGS) entry which is preliminary data.</text>
</comment>
<dbReference type="PANTHER" id="PTHR46696">
    <property type="entry name" value="P450, PUTATIVE (EUROFUNG)-RELATED"/>
    <property type="match status" value="1"/>
</dbReference>
<dbReference type="RefSeq" id="WP_109533230.1">
    <property type="nucleotide sequence ID" value="NZ_QEYD01000005.1"/>
</dbReference>
<keyword evidence="4" id="KW-1185">Reference proteome</keyword>
<proteinExistence type="inferred from homology"/>
<evidence type="ECO:0000256" key="1">
    <source>
        <dbReference type="ARBA" id="ARBA00010617"/>
    </source>
</evidence>
<dbReference type="SUPFAM" id="SSF48264">
    <property type="entry name" value="Cytochrome P450"/>
    <property type="match status" value="1"/>
</dbReference>
<dbReference type="PANTHER" id="PTHR46696:SF1">
    <property type="entry name" value="CYTOCHROME P450 YJIB-RELATED"/>
    <property type="match status" value="1"/>
</dbReference>
<dbReference type="PROSITE" id="PS00086">
    <property type="entry name" value="CYTOCHROME_P450"/>
    <property type="match status" value="1"/>
</dbReference>
<name>A0A2U2CBG8_9RHOB</name>
<evidence type="ECO:0000313" key="4">
    <source>
        <dbReference type="Proteomes" id="UP000244940"/>
    </source>
</evidence>
<gene>
    <name evidence="3" type="ORF">C4N9_10255</name>
</gene>
<dbReference type="InterPro" id="IPR036396">
    <property type="entry name" value="Cyt_P450_sf"/>
</dbReference>
<dbReference type="EMBL" id="QEYD01000005">
    <property type="protein sequence ID" value="PWE29181.1"/>
    <property type="molecule type" value="Genomic_DNA"/>
</dbReference>
<dbReference type="InterPro" id="IPR001128">
    <property type="entry name" value="Cyt_P450"/>
</dbReference>
<protein>
    <submittedName>
        <fullName evidence="3">Cytochrome P450</fullName>
    </submittedName>
</protein>
<organism evidence="3 4">
    <name type="scientific">Pararhodobacter marinus</name>
    <dbReference type="NCBI Taxonomy" id="2184063"/>
    <lineage>
        <taxon>Bacteria</taxon>
        <taxon>Pseudomonadati</taxon>
        <taxon>Pseudomonadota</taxon>
        <taxon>Alphaproteobacteria</taxon>
        <taxon>Rhodobacterales</taxon>
        <taxon>Paracoccaceae</taxon>
        <taxon>Pararhodobacter</taxon>
    </lineage>
</organism>